<protein>
    <submittedName>
        <fullName evidence="2">Uncharacterized protein</fullName>
    </submittedName>
</protein>
<sequence>MRNVLPTRIVFASIDASVGRPNSVGYLPDSPKEAATPRWAVDEQGRLAEKLHSCFGMVASSSKAQAAPPTTMSIQAHAAAFNIILRAWSSSLAGAGAGFRGKGMMLLGRSMAHRSAAPTLIADRLGRQSKSIETERRRDRHRCTMPGSTRR</sequence>
<dbReference type="EMBL" id="JACRJB010000053">
    <property type="protein sequence ID" value="MBI5131513.1"/>
    <property type="molecule type" value="Genomic_DNA"/>
</dbReference>
<dbReference type="AlphaFoldDB" id="A0A933W3S4"/>
<feature type="compositionally biased region" description="Basic and acidic residues" evidence="1">
    <location>
        <begin position="126"/>
        <end position="137"/>
    </location>
</feature>
<comment type="caution">
    <text evidence="2">The sequence shown here is derived from an EMBL/GenBank/DDBJ whole genome shotgun (WGS) entry which is preliminary data.</text>
</comment>
<evidence type="ECO:0000313" key="2">
    <source>
        <dbReference type="EMBL" id="MBI5131513.1"/>
    </source>
</evidence>
<evidence type="ECO:0000256" key="1">
    <source>
        <dbReference type="SAM" id="MobiDB-lite"/>
    </source>
</evidence>
<dbReference type="Proteomes" id="UP000782519">
    <property type="component" value="Unassembled WGS sequence"/>
</dbReference>
<proteinExistence type="predicted"/>
<name>A0A933W3S4_RHOPL</name>
<reference evidence="2" key="1">
    <citation type="submission" date="2020-07" db="EMBL/GenBank/DDBJ databases">
        <title>Huge and variable diversity of episymbiotic CPR bacteria and DPANN archaea in groundwater ecosystems.</title>
        <authorList>
            <person name="He C.Y."/>
            <person name="Keren R."/>
            <person name="Whittaker M."/>
            <person name="Farag I.F."/>
            <person name="Doudna J."/>
            <person name="Cate J.H.D."/>
            <person name="Banfield J.F."/>
        </authorList>
    </citation>
    <scope>NUCLEOTIDE SEQUENCE</scope>
    <source>
        <strain evidence="2">NC_groundwater_1818_Pr3_B-0.1um_66_35</strain>
    </source>
</reference>
<evidence type="ECO:0000313" key="3">
    <source>
        <dbReference type="Proteomes" id="UP000782519"/>
    </source>
</evidence>
<organism evidence="2 3">
    <name type="scientific">Rhodopseudomonas palustris</name>
    <dbReference type="NCBI Taxonomy" id="1076"/>
    <lineage>
        <taxon>Bacteria</taxon>
        <taxon>Pseudomonadati</taxon>
        <taxon>Pseudomonadota</taxon>
        <taxon>Alphaproteobacteria</taxon>
        <taxon>Hyphomicrobiales</taxon>
        <taxon>Nitrobacteraceae</taxon>
        <taxon>Rhodopseudomonas</taxon>
    </lineage>
</organism>
<feature type="region of interest" description="Disordered" evidence="1">
    <location>
        <begin position="126"/>
        <end position="151"/>
    </location>
</feature>
<feature type="compositionally biased region" description="Basic residues" evidence="1">
    <location>
        <begin position="138"/>
        <end position="151"/>
    </location>
</feature>
<gene>
    <name evidence="2" type="ORF">HZA66_18910</name>
</gene>
<accession>A0A933W3S4</accession>